<keyword evidence="2" id="KW-1185">Reference proteome</keyword>
<organism evidence="1 2">
    <name type="scientific">Ostreobium quekettii</name>
    <dbReference type="NCBI Taxonomy" id="121088"/>
    <lineage>
        <taxon>Eukaryota</taxon>
        <taxon>Viridiplantae</taxon>
        <taxon>Chlorophyta</taxon>
        <taxon>core chlorophytes</taxon>
        <taxon>Ulvophyceae</taxon>
        <taxon>TCBD clade</taxon>
        <taxon>Bryopsidales</taxon>
        <taxon>Ostreobineae</taxon>
        <taxon>Ostreobiaceae</taxon>
        <taxon>Ostreobium</taxon>
    </lineage>
</organism>
<dbReference type="AlphaFoldDB" id="A0A8S1J4J8"/>
<gene>
    <name evidence="1" type="ORF">OSTQU699_LOCUS7400</name>
</gene>
<proteinExistence type="predicted"/>
<name>A0A8S1J4J8_9CHLO</name>
<evidence type="ECO:0000313" key="2">
    <source>
        <dbReference type="Proteomes" id="UP000708148"/>
    </source>
</evidence>
<dbReference type="OrthoDB" id="10614261at2759"/>
<reference evidence="1" key="1">
    <citation type="submission" date="2020-12" db="EMBL/GenBank/DDBJ databases">
        <authorList>
            <person name="Iha C."/>
        </authorList>
    </citation>
    <scope>NUCLEOTIDE SEQUENCE</scope>
</reference>
<dbReference type="EMBL" id="CAJHUC010001693">
    <property type="protein sequence ID" value="CAD7702043.1"/>
    <property type="molecule type" value="Genomic_DNA"/>
</dbReference>
<accession>A0A8S1J4J8</accession>
<comment type="caution">
    <text evidence="1">The sequence shown here is derived from an EMBL/GenBank/DDBJ whole genome shotgun (WGS) entry which is preliminary data.</text>
</comment>
<evidence type="ECO:0008006" key="3">
    <source>
        <dbReference type="Google" id="ProtNLM"/>
    </source>
</evidence>
<protein>
    <recommendedName>
        <fullName evidence="3">Ribosomal protein S21</fullName>
    </recommendedName>
</protein>
<sequence length="118" mass="13483">MSGALLRAGLKCAGVALLPLGAPPSWSSLRAGLGAAAAGQQSRGVLSIDVYDDKVDRALAILRRRATEEKYEEKWRQIYHEKGSLKRRKMRKEAEFKRYKAQVRERMQWITRHRARGF</sequence>
<evidence type="ECO:0000313" key="1">
    <source>
        <dbReference type="EMBL" id="CAD7702043.1"/>
    </source>
</evidence>
<dbReference type="Proteomes" id="UP000708148">
    <property type="component" value="Unassembled WGS sequence"/>
</dbReference>